<reference evidence="1" key="1">
    <citation type="submission" date="2022-11" db="EMBL/GenBank/DDBJ databases">
        <title>Biodiversity and phylogenetic relationships of bacteria.</title>
        <authorList>
            <person name="Machado R.A.R."/>
            <person name="Bhat A."/>
            <person name="Loulou A."/>
            <person name="Kallel S."/>
        </authorList>
    </citation>
    <scope>NUCLEOTIDE SEQUENCE</scope>
    <source>
        <strain evidence="1">K-TC2</strain>
    </source>
</reference>
<evidence type="ECO:0000313" key="2">
    <source>
        <dbReference type="Proteomes" id="UP001144805"/>
    </source>
</evidence>
<dbReference type="EMBL" id="JAPKNK010000008">
    <property type="protein sequence ID" value="MCX5571020.1"/>
    <property type="molecule type" value="Genomic_DNA"/>
</dbReference>
<dbReference type="AlphaFoldDB" id="A0A9X3E3I0"/>
<keyword evidence="2" id="KW-1185">Reference proteome</keyword>
<comment type="caution">
    <text evidence="1">The sequence shown here is derived from an EMBL/GenBank/DDBJ whole genome shotgun (WGS) entry which is preliminary data.</text>
</comment>
<organism evidence="1 2">
    <name type="scientific">Kaistia nematophila</name>
    <dbReference type="NCBI Taxonomy" id="2994654"/>
    <lineage>
        <taxon>Bacteria</taxon>
        <taxon>Pseudomonadati</taxon>
        <taxon>Pseudomonadota</taxon>
        <taxon>Alphaproteobacteria</taxon>
        <taxon>Hyphomicrobiales</taxon>
        <taxon>Kaistiaceae</taxon>
        <taxon>Kaistia</taxon>
    </lineage>
</organism>
<protein>
    <recommendedName>
        <fullName evidence="3">JmjC domain-containing protein</fullName>
    </recommendedName>
</protein>
<name>A0A9X3E3I0_9HYPH</name>
<evidence type="ECO:0000313" key="1">
    <source>
        <dbReference type="EMBL" id="MCX5571020.1"/>
    </source>
</evidence>
<proteinExistence type="predicted"/>
<gene>
    <name evidence="1" type="ORF">OSH07_17575</name>
</gene>
<dbReference type="RefSeq" id="WP_266339990.1">
    <property type="nucleotide sequence ID" value="NZ_JAPKNK010000008.1"/>
</dbReference>
<sequence>MPDTIFRNWSSDFSRDWGRKPIRIDHTLSQNDLFSKEALAELIERYPIEHYSLMRTSSRGEEKKIWRRGEVGGLSGHEVMAQIASGGLWLQLRELKLVDKRYNDLLQSIYAEARERVPGFHSFGHEMGILISSPNAKAHYHADLPGQALWQILGRKRVYIYPAAEPYLPQVELEKIALTGLESALRYDPEFDRDALVLDLEPGQMLTWELNAPHRVENHDELSVSMTTEHWTEEIRREQMMTVANGILRKHFGVKPKRGSADGPAFWAKAALQAGWRRSPWYKREQRKMMPVDFRLAPGTTTTIVDIPAYVV</sequence>
<accession>A0A9X3E3I0</accession>
<dbReference type="Proteomes" id="UP001144805">
    <property type="component" value="Unassembled WGS sequence"/>
</dbReference>
<dbReference type="Gene3D" id="2.60.120.650">
    <property type="entry name" value="Cupin"/>
    <property type="match status" value="1"/>
</dbReference>
<dbReference type="SUPFAM" id="SSF51197">
    <property type="entry name" value="Clavaminate synthase-like"/>
    <property type="match status" value="1"/>
</dbReference>
<evidence type="ECO:0008006" key="3">
    <source>
        <dbReference type="Google" id="ProtNLM"/>
    </source>
</evidence>